<comment type="caution">
    <text evidence="6">The sequence shown here is derived from an EMBL/GenBank/DDBJ whole genome shotgun (WGS) entry which is preliminary data.</text>
</comment>
<feature type="coiled-coil region" evidence="3">
    <location>
        <begin position="104"/>
        <end position="148"/>
    </location>
</feature>
<evidence type="ECO:0000256" key="1">
    <source>
        <dbReference type="ARBA" id="ARBA00004196"/>
    </source>
</evidence>
<dbReference type="Gene3D" id="2.40.30.170">
    <property type="match status" value="1"/>
</dbReference>
<dbReference type="InterPro" id="IPR050465">
    <property type="entry name" value="UPF0194_transport"/>
</dbReference>
<evidence type="ECO:0000313" key="7">
    <source>
        <dbReference type="Proteomes" id="UP001198200"/>
    </source>
</evidence>
<dbReference type="Gene3D" id="2.40.50.100">
    <property type="match status" value="1"/>
</dbReference>
<evidence type="ECO:0000259" key="5">
    <source>
        <dbReference type="Pfam" id="PF25990"/>
    </source>
</evidence>
<proteinExistence type="predicted"/>
<dbReference type="Gene3D" id="1.10.287.470">
    <property type="entry name" value="Helix hairpin bin"/>
    <property type="match status" value="1"/>
</dbReference>
<name>A0AAE3E2L8_9FIRM</name>
<accession>A0AAE3E2L8</accession>
<protein>
    <submittedName>
        <fullName evidence="6">Efflux RND transporter periplasmic adaptor subunit</fullName>
    </submittedName>
</protein>
<dbReference type="PANTHER" id="PTHR32347:SF14">
    <property type="entry name" value="EFFLUX SYSTEM COMPONENT YKNX-RELATED"/>
    <property type="match status" value="1"/>
</dbReference>
<dbReference type="InterPro" id="IPR058639">
    <property type="entry name" value="BSH_YknX-like"/>
</dbReference>
<dbReference type="GO" id="GO:0030313">
    <property type="term" value="C:cell envelope"/>
    <property type="evidence" value="ECO:0007669"/>
    <property type="project" value="UniProtKB-SubCell"/>
</dbReference>
<dbReference type="Gene3D" id="2.40.420.20">
    <property type="match status" value="1"/>
</dbReference>
<dbReference type="InterPro" id="IPR058636">
    <property type="entry name" value="Beta-barrel_YknX"/>
</dbReference>
<dbReference type="PANTHER" id="PTHR32347">
    <property type="entry name" value="EFFLUX SYSTEM COMPONENT YKNX-RELATED"/>
    <property type="match status" value="1"/>
</dbReference>
<evidence type="ECO:0000313" key="6">
    <source>
        <dbReference type="EMBL" id="MCC2220957.1"/>
    </source>
</evidence>
<evidence type="ECO:0000256" key="3">
    <source>
        <dbReference type="SAM" id="Coils"/>
    </source>
</evidence>
<feature type="domain" description="YknX-like barrel-sandwich hybrid" evidence="4">
    <location>
        <begin position="81"/>
        <end position="205"/>
    </location>
</feature>
<dbReference type="Pfam" id="PF25990">
    <property type="entry name" value="Beta-barrel_YknX"/>
    <property type="match status" value="1"/>
</dbReference>
<organism evidence="6 7">
    <name type="scientific">Anthropogastromicrobium aceti</name>
    <dbReference type="NCBI Taxonomy" id="2981768"/>
    <lineage>
        <taxon>Bacteria</taxon>
        <taxon>Bacillati</taxon>
        <taxon>Bacillota</taxon>
        <taxon>Clostridia</taxon>
        <taxon>Lachnospirales</taxon>
        <taxon>Lachnospiraceae</taxon>
        <taxon>Anthropogastromicrobium</taxon>
    </lineage>
</organism>
<comment type="subcellular location">
    <subcellularLocation>
        <location evidence="1">Cell envelope</location>
    </subcellularLocation>
</comment>
<dbReference type="EMBL" id="JAJEQN010000008">
    <property type="protein sequence ID" value="MCC2220957.1"/>
    <property type="molecule type" value="Genomic_DNA"/>
</dbReference>
<keyword evidence="2 3" id="KW-0175">Coiled coil</keyword>
<dbReference type="Pfam" id="PF25984">
    <property type="entry name" value="BSH_YknX"/>
    <property type="match status" value="1"/>
</dbReference>
<reference evidence="6 7" key="1">
    <citation type="submission" date="2021-10" db="EMBL/GenBank/DDBJ databases">
        <title>Anaerobic single-cell dispensing facilitates the cultivation of human gut bacteria.</title>
        <authorList>
            <person name="Afrizal A."/>
        </authorList>
    </citation>
    <scope>NUCLEOTIDE SEQUENCE [LARGE SCALE GENOMIC DNA]</scope>
    <source>
        <strain evidence="6 7">CLA-AA-H224</strain>
    </source>
</reference>
<evidence type="ECO:0000259" key="4">
    <source>
        <dbReference type="Pfam" id="PF25984"/>
    </source>
</evidence>
<dbReference type="AlphaFoldDB" id="A0AAE3E2L8"/>
<keyword evidence="7" id="KW-1185">Reference proteome</keyword>
<dbReference type="SUPFAM" id="SSF111369">
    <property type="entry name" value="HlyD-like secretion proteins"/>
    <property type="match status" value="1"/>
</dbReference>
<feature type="domain" description="YknX-like beta-barrel" evidence="5">
    <location>
        <begin position="229"/>
        <end position="312"/>
    </location>
</feature>
<dbReference type="Proteomes" id="UP001198200">
    <property type="component" value="Unassembled WGS sequence"/>
</dbReference>
<gene>
    <name evidence="6" type="ORF">LKD48_04755</name>
</gene>
<evidence type="ECO:0000256" key="2">
    <source>
        <dbReference type="ARBA" id="ARBA00023054"/>
    </source>
</evidence>
<sequence>MRKRTVLIGLVLIAAAGGGLYYYKNYYTQEKSASAESAEGSVYMSKVSDIMDQGALGIKTRLVGVVDPQESKDIKLDSDKQLKETFVEVGDEVKKGDPLFSYDVEAMKQKIQEADLELEEMNNTLQTMNQQLNELNVQASKAKESEKQAYNLQILSAQNSIHKQEYNISVKQLERAQLEKNVDNAVVYSDIDGIVKSINSDSSGSGDSYNYGSSGSNAFMTILATGDYRIKGTCNEMNIYSLYVGEQMVIRPRADEDKIYTGVVSKIETEPATDNNNNNGYSDSSAESSKYHFYVTVNEAMDLMLGQHVIMEEDTGETEEKTGLWIPNYYVVSDDETNTYYVWSCDDNQKVCKKEISVGEIDEEMLEYQILDGLTEDDYIAFPDELTQEGMEAILPDSMENGENQGDAGNAGVMNVME</sequence>
<dbReference type="RefSeq" id="WP_308731373.1">
    <property type="nucleotide sequence ID" value="NZ_JAJEQN010000008.1"/>
</dbReference>